<feature type="repeat" description="TNFR-Cys" evidence="1">
    <location>
        <begin position="71"/>
        <end position="110"/>
    </location>
</feature>
<dbReference type="PROSITE" id="PS50050">
    <property type="entry name" value="TNFR_NGFR_2"/>
    <property type="match status" value="1"/>
</dbReference>
<dbReference type="PANTHER" id="PTHR47881:SF1">
    <property type="entry name" value="TUMOR NECROSIS FACTOR RECEPTOR SUPERFAMILY MEMBER 4"/>
    <property type="match status" value="1"/>
</dbReference>
<dbReference type="Pfam" id="PF00020">
    <property type="entry name" value="TNFR_c6"/>
    <property type="match status" value="2"/>
</dbReference>
<dbReference type="GeneTree" id="ENSGT00950000183126"/>
<dbReference type="InterPro" id="IPR020445">
    <property type="entry name" value="TNFR_4"/>
</dbReference>
<evidence type="ECO:0000313" key="6">
    <source>
        <dbReference type="Proteomes" id="UP000008143"/>
    </source>
</evidence>
<feature type="domain" description="TNFR-Cys" evidence="4">
    <location>
        <begin position="71"/>
        <end position="110"/>
    </location>
</feature>
<dbReference type="Xenbase" id="XB-GENE-29099767">
    <property type="gene designation" value="tnfrsf4"/>
</dbReference>
<dbReference type="PANTHER" id="PTHR47881">
    <property type="entry name" value="TUMOR NECROSIS FACTOR RECEPTOR SUBFAMILY MEMBER 4"/>
    <property type="match status" value="1"/>
</dbReference>
<reference evidence="7" key="3">
    <citation type="submission" date="2025-04" db="UniProtKB">
        <authorList>
            <consortium name="RefSeq"/>
        </authorList>
    </citation>
    <scope>IDENTIFICATION</scope>
    <source>
        <strain evidence="7">Nigerian</strain>
        <tissue evidence="7">Liver and blood</tissue>
    </source>
</reference>
<accession>A0A6I8RH35</accession>
<evidence type="ECO:0000256" key="1">
    <source>
        <dbReference type="PROSITE-ProRule" id="PRU00206"/>
    </source>
</evidence>
<evidence type="ECO:0000259" key="4">
    <source>
        <dbReference type="PROSITE" id="PS50050"/>
    </source>
</evidence>
<evidence type="ECO:0000256" key="2">
    <source>
        <dbReference type="SAM" id="Phobius"/>
    </source>
</evidence>
<name>A0A6I8RH35_XENTR</name>
<dbReference type="KEGG" id="xtr:108648144"/>
<comment type="caution">
    <text evidence="1">Lacks conserved residue(s) required for the propagation of feature annotation.</text>
</comment>
<feature type="chain" id="PRO_5044634094" evidence="3">
    <location>
        <begin position="29"/>
        <end position="287"/>
    </location>
</feature>
<dbReference type="InterPro" id="IPR034022">
    <property type="entry name" value="TNFRSF4_N"/>
</dbReference>
<dbReference type="OrthoDB" id="9950067at2759"/>
<gene>
    <name evidence="5 7 8" type="primary">tnfrsf4</name>
</gene>
<keyword evidence="2" id="KW-1133">Transmembrane helix</keyword>
<organism evidence="5">
    <name type="scientific">Xenopus tropicalis</name>
    <name type="common">Western clawed frog</name>
    <name type="synonym">Silurana tropicalis</name>
    <dbReference type="NCBI Taxonomy" id="8364"/>
    <lineage>
        <taxon>Eukaryota</taxon>
        <taxon>Metazoa</taxon>
        <taxon>Chordata</taxon>
        <taxon>Craniata</taxon>
        <taxon>Vertebrata</taxon>
        <taxon>Euteleostomi</taxon>
        <taxon>Amphibia</taxon>
        <taxon>Batrachia</taxon>
        <taxon>Anura</taxon>
        <taxon>Pipoidea</taxon>
        <taxon>Pipidae</taxon>
        <taxon>Xenopodinae</taxon>
        <taxon>Xenopus</taxon>
        <taxon>Silurana</taxon>
    </lineage>
</organism>
<dbReference type="Gene3D" id="2.10.50.10">
    <property type="entry name" value="Tumor Necrosis Factor Receptor, subunit A, domain 2"/>
    <property type="match status" value="2"/>
</dbReference>
<dbReference type="AGR" id="Xenbase:XB-GENE-29099767"/>
<dbReference type="GO" id="GO:0005031">
    <property type="term" value="F:tumor necrosis factor receptor activity"/>
    <property type="evidence" value="ECO:0007669"/>
    <property type="project" value="InterPro"/>
</dbReference>
<protein>
    <submittedName>
        <fullName evidence="5">TNF receptor superfamily member 4</fullName>
    </submittedName>
    <submittedName>
        <fullName evidence="7">Tumor necrosis factor receptor superfamily member 4</fullName>
    </submittedName>
</protein>
<keyword evidence="6" id="KW-1185">Reference proteome</keyword>
<dbReference type="Proteomes" id="UP000008143">
    <property type="component" value="Chromosome 7"/>
</dbReference>
<sequence length="287" mass="31590">MNQGTKAMAELCLLVALWILPLLTTNHAVCPSHQSSYFTGADKEICCDYCAAGEEMKARCTSNNPKPTCEPCPEGFFNQPKTIYKCRVCNPCDKSSIELKPCDKSSDAVCKCPAGSEPKNDKETACLCNKGNHIVANQCVPCPQGHFSREDNSICRPWTNCSATGEEQQEPGSSTEDVKCSRPKILPSQVFRSSTSTKAPVSGKATTSHPRATEGNIVFNNATTVNNSSTNWKFLSFILIAVILLMVSATIFLIMFVHMCQRKEKRNFRGCRIPIQEVTELSKQMTV</sequence>
<keyword evidence="2" id="KW-0812">Transmembrane</keyword>
<dbReference type="InterPro" id="IPR001368">
    <property type="entry name" value="TNFR/NGFR_Cys_rich_reg"/>
</dbReference>
<dbReference type="SMART" id="SM00208">
    <property type="entry name" value="TNFR"/>
    <property type="match status" value="3"/>
</dbReference>
<dbReference type="GO" id="GO:0006954">
    <property type="term" value="P:inflammatory response"/>
    <property type="evidence" value="ECO:0007669"/>
    <property type="project" value="InterPro"/>
</dbReference>
<evidence type="ECO:0000313" key="7">
    <source>
        <dbReference type="RefSeq" id="XP_031761741.1"/>
    </source>
</evidence>
<proteinExistence type="predicted"/>
<dbReference type="RefSeq" id="XP_031761741.1">
    <property type="nucleotide sequence ID" value="XM_031905881.1"/>
</dbReference>
<feature type="disulfide bond" evidence="1">
    <location>
        <begin position="89"/>
        <end position="102"/>
    </location>
</feature>
<dbReference type="OMA" id="MVSRCSR"/>
<feature type="signal peptide" evidence="3">
    <location>
        <begin position="1"/>
        <end position="28"/>
    </location>
</feature>
<keyword evidence="2" id="KW-0472">Membrane</keyword>
<keyword evidence="1" id="KW-1015">Disulfide bond</keyword>
<reference evidence="5" key="2">
    <citation type="submission" date="2020-05" db="UniProtKB">
        <authorList>
            <consortium name="Ensembl"/>
        </authorList>
    </citation>
    <scope>IDENTIFICATION</scope>
</reference>
<feature type="disulfide bond" evidence="1">
    <location>
        <begin position="92"/>
        <end position="110"/>
    </location>
</feature>
<dbReference type="CTD" id="7293"/>
<dbReference type="AlphaFoldDB" id="A0A6I8RH35"/>
<evidence type="ECO:0000313" key="5">
    <source>
        <dbReference type="Ensembl" id="ENSXETP00000080924"/>
    </source>
</evidence>
<dbReference type="Ensembl" id="ENSXETT00000070713">
    <property type="protein sequence ID" value="ENSXETP00000080924"/>
    <property type="gene ID" value="ENSXETG00000036024"/>
</dbReference>
<dbReference type="CDD" id="cd13406">
    <property type="entry name" value="TNFRSF4"/>
    <property type="match status" value="1"/>
</dbReference>
<dbReference type="GeneID" id="108648144"/>
<evidence type="ECO:0000313" key="8">
    <source>
        <dbReference type="Xenbase" id="XB-GENE-29099767"/>
    </source>
</evidence>
<feature type="transmembrane region" description="Helical" evidence="2">
    <location>
        <begin position="234"/>
        <end position="257"/>
    </location>
</feature>
<reference evidence="5" key="1">
    <citation type="journal article" date="2010" name="Science">
        <title>The genome of the Western clawed frog Xenopus tropicalis.</title>
        <authorList>
            <person name="Hellsten U."/>
            <person name="Harland R.M."/>
            <person name="Gilchrist M.J."/>
            <person name="Hendrix D."/>
            <person name="Jurka J."/>
            <person name="Kapitonov V."/>
            <person name="Ovcharenko I."/>
            <person name="Putnam N.H."/>
            <person name="Shu S."/>
            <person name="Taher L."/>
            <person name="Blitz I.L."/>
            <person name="Blumberg B."/>
            <person name="Dichmann D.S."/>
            <person name="Dubchak I."/>
            <person name="Amaya E."/>
            <person name="Detter J.C."/>
            <person name="Fletcher R."/>
            <person name="Gerhard D.S."/>
            <person name="Goodstein D."/>
            <person name="Graves T."/>
            <person name="Grigoriev I.V."/>
            <person name="Grimwood J."/>
            <person name="Kawashima T."/>
            <person name="Lindquist E."/>
            <person name="Lucas S.M."/>
            <person name="Mead P.E."/>
            <person name="Mitros T."/>
            <person name="Ogino H."/>
            <person name="Ohta Y."/>
            <person name="Poliakov A.V."/>
            <person name="Pollet N."/>
            <person name="Robert J."/>
            <person name="Salamov A."/>
            <person name="Sater A.K."/>
            <person name="Schmutz J."/>
            <person name="Terry A."/>
            <person name="Vize P.D."/>
            <person name="Warren W.C."/>
            <person name="Wells D."/>
            <person name="Wills A."/>
            <person name="Wilson R.K."/>
            <person name="Zimmerman L.B."/>
            <person name="Zorn A.M."/>
            <person name="Grainger R."/>
            <person name="Grammer T."/>
            <person name="Khokha M.K."/>
            <person name="Richardson P.M."/>
            <person name="Rokhsar D.S."/>
        </authorList>
    </citation>
    <scope>NUCLEOTIDE SEQUENCE [LARGE SCALE GENOMIC DNA]</scope>
    <source>
        <strain evidence="5">Nigerian</strain>
    </source>
</reference>
<evidence type="ECO:0000256" key="3">
    <source>
        <dbReference type="SAM" id="SignalP"/>
    </source>
</evidence>
<keyword evidence="7" id="KW-0675">Receptor</keyword>
<dbReference type="SUPFAM" id="SSF57586">
    <property type="entry name" value="TNF receptor-like"/>
    <property type="match status" value="2"/>
</dbReference>
<keyword evidence="3" id="KW-0732">Signal</keyword>